<dbReference type="CDD" id="cd04730">
    <property type="entry name" value="NPD_like"/>
    <property type="match status" value="1"/>
</dbReference>
<dbReference type="PANTHER" id="PTHR32332">
    <property type="entry name" value="2-NITROPROPANE DIOXYGENASE"/>
    <property type="match status" value="1"/>
</dbReference>
<organism evidence="4 5">
    <name type="scientific">Desulfonatronospira thiodismutans ASO3-1</name>
    <dbReference type="NCBI Taxonomy" id="555779"/>
    <lineage>
        <taxon>Bacteria</taxon>
        <taxon>Pseudomonadati</taxon>
        <taxon>Thermodesulfobacteriota</taxon>
        <taxon>Desulfovibrionia</taxon>
        <taxon>Desulfovibrionales</taxon>
        <taxon>Desulfonatronovibrionaceae</taxon>
        <taxon>Desulfonatronospira</taxon>
    </lineage>
</organism>
<dbReference type="InterPro" id="IPR013785">
    <property type="entry name" value="Aldolase_TIM"/>
</dbReference>
<protein>
    <submittedName>
        <fullName evidence="4">2-nitropropane dioxygenase NPD</fullName>
    </submittedName>
</protein>
<evidence type="ECO:0000256" key="3">
    <source>
        <dbReference type="ARBA" id="ARBA00023002"/>
    </source>
</evidence>
<keyword evidence="5" id="KW-1185">Reference proteome</keyword>
<evidence type="ECO:0000313" key="4">
    <source>
        <dbReference type="EMBL" id="EFI35687.1"/>
    </source>
</evidence>
<dbReference type="Proteomes" id="UP000005496">
    <property type="component" value="Unassembled WGS sequence"/>
</dbReference>
<dbReference type="SUPFAM" id="SSF51412">
    <property type="entry name" value="Inosine monophosphate dehydrogenase (IMPDH)"/>
    <property type="match status" value="1"/>
</dbReference>
<gene>
    <name evidence="4" type="ORF">Dthio_PD3116</name>
</gene>
<keyword evidence="2" id="KW-0288">FMN</keyword>
<keyword evidence="3" id="KW-0560">Oxidoreductase</keyword>
<dbReference type="AlphaFoldDB" id="D6SLX6"/>
<accession>D6SLX6</accession>
<keyword evidence="4" id="KW-0223">Dioxygenase</keyword>
<dbReference type="GO" id="GO:0051213">
    <property type="term" value="F:dioxygenase activity"/>
    <property type="evidence" value="ECO:0007669"/>
    <property type="project" value="UniProtKB-KW"/>
</dbReference>
<dbReference type="InterPro" id="IPR004136">
    <property type="entry name" value="NMO"/>
</dbReference>
<dbReference type="GO" id="GO:0018580">
    <property type="term" value="F:nitronate monooxygenase activity"/>
    <property type="evidence" value="ECO:0007669"/>
    <property type="project" value="InterPro"/>
</dbReference>
<dbReference type="Gene3D" id="3.20.20.70">
    <property type="entry name" value="Aldolase class I"/>
    <property type="match status" value="1"/>
</dbReference>
<dbReference type="EMBL" id="ACJN02000001">
    <property type="protein sequence ID" value="EFI35687.1"/>
    <property type="molecule type" value="Genomic_DNA"/>
</dbReference>
<reference evidence="4" key="1">
    <citation type="submission" date="2010-05" db="EMBL/GenBank/DDBJ databases">
        <title>The draft genome of Desulfonatronospira thiodismutans ASO3-1.</title>
        <authorList>
            <consortium name="US DOE Joint Genome Institute (JGI-PGF)"/>
            <person name="Lucas S."/>
            <person name="Copeland A."/>
            <person name="Lapidus A."/>
            <person name="Cheng J.-F."/>
            <person name="Bruce D."/>
            <person name="Goodwin L."/>
            <person name="Pitluck S."/>
            <person name="Chertkov O."/>
            <person name="Brettin T."/>
            <person name="Detter J.C."/>
            <person name="Han C."/>
            <person name="Land M.L."/>
            <person name="Hauser L."/>
            <person name="Kyrpides N."/>
            <person name="Mikhailova N."/>
            <person name="Muyzer G."/>
            <person name="Woyke T."/>
        </authorList>
    </citation>
    <scope>NUCLEOTIDE SEQUENCE [LARGE SCALE GENOMIC DNA]</scope>
    <source>
        <strain evidence="4">ASO3-1</strain>
    </source>
</reference>
<proteinExistence type="predicted"/>
<evidence type="ECO:0000256" key="2">
    <source>
        <dbReference type="ARBA" id="ARBA00022643"/>
    </source>
</evidence>
<evidence type="ECO:0000313" key="5">
    <source>
        <dbReference type="Proteomes" id="UP000005496"/>
    </source>
</evidence>
<dbReference type="Pfam" id="PF03060">
    <property type="entry name" value="NMO"/>
    <property type="match status" value="1"/>
</dbReference>
<sequence length="358" mass="39063">MDFPELRFKDLVARVPIIQGGMGVGISLSGLSSAVASQGGIGVISAAMIGMNEPDIAKKPEEANIRALQKEIRKARENSSGILGVNIMVALSNFAELVKTSIKEGVDIIFAGAGLPFDLPQYQTPESRTKLVPIISSARAARIMCKKWLSRFNYLPDGLVVEGPLAGGHLGFKKEQLDLPEFKLENLVQEVVAEVRPFEEEHGQTIPVIAAGGIYSGEDICRFLRLGASGVQLGTRFVATHECDADMAFKQSFIDCTEEDLMIIKSPVGMPGRAVRNEFLEDVEQGGRQPFKCVYHCIVTCDYKKTPYCIASALANAKKGKLHRGFAFAGQTAHRIKELTSVEELINSLRREYVEACS</sequence>
<dbReference type="eggNOG" id="COG2070">
    <property type="taxonomic scope" value="Bacteria"/>
</dbReference>
<dbReference type="PANTHER" id="PTHR32332:SF18">
    <property type="entry name" value="2-NITROPROPANE DIOXYGENASE"/>
    <property type="match status" value="1"/>
</dbReference>
<name>D6SLX6_9BACT</name>
<keyword evidence="1" id="KW-0285">Flavoprotein</keyword>
<evidence type="ECO:0000256" key="1">
    <source>
        <dbReference type="ARBA" id="ARBA00022630"/>
    </source>
</evidence>
<comment type="caution">
    <text evidence="4">The sequence shown here is derived from an EMBL/GenBank/DDBJ whole genome shotgun (WGS) entry which is preliminary data.</text>
</comment>
<dbReference type="RefSeq" id="WP_008868816.1">
    <property type="nucleotide sequence ID" value="NZ_ACJN02000001.1"/>
</dbReference>
<dbReference type="OrthoDB" id="9778912at2"/>